<keyword evidence="2" id="KW-1185">Reference proteome</keyword>
<gene>
    <name evidence="1" type="ORF">RSE6_10573</name>
</gene>
<name>A0A1E1MKU1_RHYSE</name>
<dbReference type="AlphaFoldDB" id="A0A1E1MKU1"/>
<dbReference type="Proteomes" id="UP000177625">
    <property type="component" value="Unassembled WGS sequence"/>
</dbReference>
<reference evidence="2" key="1">
    <citation type="submission" date="2016-03" db="EMBL/GenBank/DDBJ databases">
        <authorList>
            <person name="Guldener U."/>
        </authorList>
    </citation>
    <scope>NUCLEOTIDE SEQUENCE [LARGE SCALE GENOMIC DNA]</scope>
</reference>
<organism evidence="1 2">
    <name type="scientific">Rhynchosporium secalis</name>
    <name type="common">Barley scald fungus</name>
    <dbReference type="NCBI Taxonomy" id="38038"/>
    <lineage>
        <taxon>Eukaryota</taxon>
        <taxon>Fungi</taxon>
        <taxon>Dikarya</taxon>
        <taxon>Ascomycota</taxon>
        <taxon>Pezizomycotina</taxon>
        <taxon>Leotiomycetes</taxon>
        <taxon>Helotiales</taxon>
        <taxon>Ploettnerulaceae</taxon>
        <taxon>Rhynchosporium</taxon>
    </lineage>
</organism>
<proteinExistence type="predicted"/>
<evidence type="ECO:0000313" key="2">
    <source>
        <dbReference type="Proteomes" id="UP000177625"/>
    </source>
</evidence>
<sequence>MSSQPIHYTSAQIAELALLETAHLQAQITSLNNESFLRVLLMREAHTCSERRADAAMQWTQKRADALNEVVMSAVRDEAETRKSNMDIKSGAECHSEDTLAETRNAVYLKGYDFKLVLLKEESLKKIEREEKESVAKIEREDRVIAATTPTLSDSVVRRD</sequence>
<dbReference type="EMBL" id="FJVC01000392">
    <property type="protein sequence ID" value="CZT49692.1"/>
    <property type="molecule type" value="Genomic_DNA"/>
</dbReference>
<accession>A0A1E1MKU1</accession>
<protein>
    <submittedName>
        <fullName evidence="1">Uncharacterized protein</fullName>
    </submittedName>
</protein>
<evidence type="ECO:0000313" key="1">
    <source>
        <dbReference type="EMBL" id="CZT49692.1"/>
    </source>
</evidence>